<dbReference type="Proteomes" id="UP000789901">
    <property type="component" value="Unassembled WGS sequence"/>
</dbReference>
<keyword evidence="2" id="KW-1185">Reference proteome</keyword>
<evidence type="ECO:0000313" key="2">
    <source>
        <dbReference type="Proteomes" id="UP000789901"/>
    </source>
</evidence>
<reference evidence="1 2" key="1">
    <citation type="submission" date="2021-06" db="EMBL/GenBank/DDBJ databases">
        <authorList>
            <person name="Kallberg Y."/>
            <person name="Tangrot J."/>
            <person name="Rosling A."/>
        </authorList>
    </citation>
    <scope>NUCLEOTIDE SEQUENCE [LARGE SCALE GENOMIC DNA]</scope>
    <source>
        <strain evidence="1 2">120-4 pot B 10/14</strain>
    </source>
</reference>
<gene>
    <name evidence="1" type="ORF">GMARGA_LOCUS10158</name>
</gene>
<protein>
    <submittedName>
        <fullName evidence="1">33957_t:CDS:1</fullName>
    </submittedName>
</protein>
<evidence type="ECO:0000313" key="1">
    <source>
        <dbReference type="EMBL" id="CAG8666147.1"/>
    </source>
</evidence>
<comment type="caution">
    <text evidence="1">The sequence shown here is derived from an EMBL/GenBank/DDBJ whole genome shotgun (WGS) entry which is preliminary data.</text>
</comment>
<accession>A0ABN7UTC3</accession>
<sequence>MYKEEIEKHINNCFNNFVQNTSKLIDSILNRHQDPVVFHNIKTEDTIVTEPKQIKEEQCLDFKSESTIPWFYLPYTIRTIPRRRQPNWYRQIVEIVQEVIESQAIVPIRPNPAYTHNNTTWKKKE</sequence>
<dbReference type="EMBL" id="CAJVQB010005627">
    <property type="protein sequence ID" value="CAG8666147.1"/>
    <property type="molecule type" value="Genomic_DNA"/>
</dbReference>
<organism evidence="1 2">
    <name type="scientific">Gigaspora margarita</name>
    <dbReference type="NCBI Taxonomy" id="4874"/>
    <lineage>
        <taxon>Eukaryota</taxon>
        <taxon>Fungi</taxon>
        <taxon>Fungi incertae sedis</taxon>
        <taxon>Mucoromycota</taxon>
        <taxon>Glomeromycotina</taxon>
        <taxon>Glomeromycetes</taxon>
        <taxon>Diversisporales</taxon>
        <taxon>Gigasporaceae</taxon>
        <taxon>Gigaspora</taxon>
    </lineage>
</organism>
<proteinExistence type="predicted"/>
<name>A0ABN7UTC3_GIGMA</name>